<comment type="similarity">
    <text evidence="1">Belongs to the glycosyltransferase 2 family.</text>
</comment>
<dbReference type="PANTHER" id="PTHR43685:SF5">
    <property type="entry name" value="GLYCOSYLTRANSFERASE EPSE-RELATED"/>
    <property type="match status" value="1"/>
</dbReference>
<dbReference type="Pfam" id="PF00535">
    <property type="entry name" value="Glycos_transf_2"/>
    <property type="match status" value="1"/>
</dbReference>
<feature type="domain" description="Glycosyltransferase 2-like" evidence="4">
    <location>
        <begin position="5"/>
        <end position="145"/>
    </location>
</feature>
<evidence type="ECO:0000259" key="4">
    <source>
        <dbReference type="Pfam" id="PF00535"/>
    </source>
</evidence>
<dbReference type="EMBL" id="LBTF01000067">
    <property type="protein sequence ID" value="KKQ33960.1"/>
    <property type="molecule type" value="Genomic_DNA"/>
</dbReference>
<evidence type="ECO:0000256" key="3">
    <source>
        <dbReference type="ARBA" id="ARBA00022679"/>
    </source>
</evidence>
<name>A0A0G0H5Z2_9BACT</name>
<dbReference type="PANTHER" id="PTHR43685">
    <property type="entry name" value="GLYCOSYLTRANSFERASE"/>
    <property type="match status" value="1"/>
</dbReference>
<reference evidence="5 6" key="1">
    <citation type="journal article" date="2015" name="Nature">
        <title>rRNA introns, odd ribosomes, and small enigmatic genomes across a large radiation of phyla.</title>
        <authorList>
            <person name="Brown C.T."/>
            <person name="Hug L.A."/>
            <person name="Thomas B.C."/>
            <person name="Sharon I."/>
            <person name="Castelle C.J."/>
            <person name="Singh A."/>
            <person name="Wilkins M.J."/>
            <person name="Williams K.H."/>
            <person name="Banfield J.F."/>
        </authorList>
    </citation>
    <scope>NUCLEOTIDE SEQUENCE [LARGE SCALE GENOMIC DNA]</scope>
</reference>
<keyword evidence="2" id="KW-0328">Glycosyltransferase</keyword>
<accession>A0A0G0H5Z2</accession>
<dbReference type="Proteomes" id="UP000033876">
    <property type="component" value="Unassembled WGS sequence"/>
</dbReference>
<dbReference type="Gene3D" id="3.90.550.10">
    <property type="entry name" value="Spore Coat Polysaccharide Biosynthesis Protein SpsA, Chain A"/>
    <property type="match status" value="1"/>
</dbReference>
<protein>
    <recommendedName>
        <fullName evidence="4">Glycosyltransferase 2-like domain-containing protein</fullName>
    </recommendedName>
</protein>
<evidence type="ECO:0000256" key="2">
    <source>
        <dbReference type="ARBA" id="ARBA00022676"/>
    </source>
</evidence>
<organism evidence="5 6">
    <name type="scientific">Candidatus Nomurabacteria bacterium GW2011_GWB1_37_5</name>
    <dbReference type="NCBI Taxonomy" id="1618742"/>
    <lineage>
        <taxon>Bacteria</taxon>
        <taxon>Candidatus Nomuraibacteriota</taxon>
    </lineage>
</organism>
<sequence>MPKVSILLPTYNGAQYVVESIESVIRQSFNDWELIIIDDASTDNIGNIIKEFIKNYSRIIFIQNDKNLGLAGNLNKGISISKGEYIARIDQDDIWIDSDKLKKQVEFLDKNMDCVLIGTGYKIVDENGMFIRDVKPLKDDQSIRKNILLYNPFGHSTVVFRKQPVLHLKGYNSKIKYGEDYDLWLRLGQKGSLANIEDICMQYRMCNGMSQKHNKWKQIKFHSGLLLRYGIYYPGLPKAIIQLIIYAINGPLSLIKFQIKKLCFKK</sequence>
<keyword evidence="3" id="KW-0808">Transferase</keyword>
<comment type="caution">
    <text evidence="5">The sequence shown here is derived from an EMBL/GenBank/DDBJ whole genome shotgun (WGS) entry which is preliminary data.</text>
</comment>
<dbReference type="SUPFAM" id="SSF53448">
    <property type="entry name" value="Nucleotide-diphospho-sugar transferases"/>
    <property type="match status" value="1"/>
</dbReference>
<evidence type="ECO:0000256" key="1">
    <source>
        <dbReference type="ARBA" id="ARBA00006739"/>
    </source>
</evidence>
<dbReference type="InterPro" id="IPR050834">
    <property type="entry name" value="Glycosyltransf_2"/>
</dbReference>
<dbReference type="InterPro" id="IPR001173">
    <property type="entry name" value="Glyco_trans_2-like"/>
</dbReference>
<dbReference type="GO" id="GO:0016757">
    <property type="term" value="F:glycosyltransferase activity"/>
    <property type="evidence" value="ECO:0007669"/>
    <property type="project" value="UniProtKB-KW"/>
</dbReference>
<gene>
    <name evidence="5" type="ORF">US50_C0067G0008</name>
</gene>
<dbReference type="AlphaFoldDB" id="A0A0G0H5Z2"/>
<proteinExistence type="inferred from homology"/>
<evidence type="ECO:0000313" key="5">
    <source>
        <dbReference type="EMBL" id="KKQ33960.1"/>
    </source>
</evidence>
<dbReference type="InterPro" id="IPR029044">
    <property type="entry name" value="Nucleotide-diphossugar_trans"/>
</dbReference>
<evidence type="ECO:0000313" key="6">
    <source>
        <dbReference type="Proteomes" id="UP000033876"/>
    </source>
</evidence>